<dbReference type="EMBL" id="ADZX01000278">
    <property type="protein sequence ID" value="EFK97284.1"/>
    <property type="molecule type" value="Genomic_DNA"/>
</dbReference>
<dbReference type="Pfam" id="PF18962">
    <property type="entry name" value="Por_Secre_tail"/>
    <property type="match status" value="1"/>
</dbReference>
<dbReference type="InterPro" id="IPR026444">
    <property type="entry name" value="Secre_tail"/>
</dbReference>
<comment type="caution">
    <text evidence="2">The sequence shown here is derived from an EMBL/GenBank/DDBJ whole genome shotgun (WGS) entry which is preliminary data.</text>
</comment>
<dbReference type="SUPFAM" id="SSF82171">
    <property type="entry name" value="DPP6 N-terminal domain-like"/>
    <property type="match status" value="1"/>
</dbReference>
<dbReference type="AlphaFoldDB" id="D9PGN1"/>
<evidence type="ECO:0000259" key="1">
    <source>
        <dbReference type="Pfam" id="PF18962"/>
    </source>
</evidence>
<sequence>MIYDIYHDKPVLSFDRPGEIEPVAASPDGKHFALAECNGRLLMYNLDSLIYASDADDSRKGEKFGVYPNPVSGEAEIYFTTDTYKDISIDLFDLSGNKAEEIYSGEKAPGTYHIPWRTGNIPAGAYLCRMRAGREIHTRVVIIEN</sequence>
<accession>D9PGN1</accession>
<gene>
    <name evidence="2" type="ORF">LDC_0678</name>
</gene>
<evidence type="ECO:0000313" key="2">
    <source>
        <dbReference type="EMBL" id="EFK97284.1"/>
    </source>
</evidence>
<proteinExistence type="predicted"/>
<reference evidence="2" key="2">
    <citation type="journal article" date="2011" name="Microb. Ecol.">
        <title>Taxonomic and Functional Metagenomic Profiling of the Microbial Community in the Anoxic Sediment of a Sub-saline Shallow Lake (Laguna de Carrizo, Central Spain).</title>
        <authorList>
            <person name="Ferrer M."/>
            <person name="Guazzaroni M.E."/>
            <person name="Richter M."/>
            <person name="Garcia-Salamanca A."/>
            <person name="Yarza P."/>
            <person name="Suarez-Suarez A."/>
            <person name="Solano J."/>
            <person name="Alcaide M."/>
            <person name="van Dillewijn P."/>
            <person name="Molina-Henares M.A."/>
            <person name="Lopez-Cortes N."/>
            <person name="Al-Ramahi Y."/>
            <person name="Guerrero C."/>
            <person name="Acosta A."/>
            <person name="de Eugenio L.I."/>
            <person name="Martinez V."/>
            <person name="Marques S."/>
            <person name="Rojo F."/>
            <person name="Santero E."/>
            <person name="Genilloud O."/>
            <person name="Perez-Perez J."/>
            <person name="Rossello-Mora R."/>
            <person name="Ramos J.L."/>
        </authorList>
    </citation>
    <scope>NUCLEOTIDE SEQUENCE</scope>
</reference>
<feature type="domain" description="Secretion system C-terminal sorting" evidence="1">
    <location>
        <begin position="66"/>
        <end position="142"/>
    </location>
</feature>
<protein>
    <recommendedName>
        <fullName evidence="1">Secretion system C-terminal sorting domain-containing protein</fullName>
    </recommendedName>
</protein>
<organism evidence="2">
    <name type="scientific">sediment metagenome</name>
    <dbReference type="NCBI Taxonomy" id="749907"/>
    <lineage>
        <taxon>unclassified sequences</taxon>
        <taxon>metagenomes</taxon>
        <taxon>ecological metagenomes</taxon>
    </lineage>
</organism>
<reference evidence="2" key="1">
    <citation type="submission" date="2010-07" db="EMBL/GenBank/DDBJ databases">
        <authorList>
            <consortium name="CONSOLIDER consortium CSD2007-00005"/>
            <person name="Guazzaroni M.-E."/>
            <person name="Richter M."/>
            <person name="Garcia-Salamanca A."/>
            <person name="Yarza P."/>
            <person name="Ferrer M."/>
        </authorList>
    </citation>
    <scope>NUCLEOTIDE SEQUENCE</scope>
</reference>
<dbReference type="NCBIfam" id="TIGR04183">
    <property type="entry name" value="Por_Secre_tail"/>
    <property type="match status" value="1"/>
</dbReference>
<name>D9PGN1_9ZZZZ</name>